<name>A0A7W3PD49_9MICO</name>
<dbReference type="PROSITE" id="PS50924">
    <property type="entry name" value="MHYT"/>
    <property type="match status" value="1"/>
</dbReference>
<keyword evidence="5" id="KW-1185">Reference proteome</keyword>
<comment type="caution">
    <text evidence="4">The sequence shown here is derived from an EMBL/GenBank/DDBJ whole genome shotgun (WGS) entry which is preliminary data.</text>
</comment>
<evidence type="ECO:0000259" key="3">
    <source>
        <dbReference type="PROSITE" id="PS50924"/>
    </source>
</evidence>
<feature type="transmembrane region" description="Helical" evidence="1">
    <location>
        <begin position="6"/>
        <end position="30"/>
    </location>
</feature>
<feature type="transmembrane region" description="Helical" evidence="1">
    <location>
        <begin position="81"/>
        <end position="100"/>
    </location>
</feature>
<dbReference type="InterPro" id="IPR005330">
    <property type="entry name" value="MHYT_dom"/>
</dbReference>
<evidence type="ECO:0000313" key="5">
    <source>
        <dbReference type="Proteomes" id="UP000540568"/>
    </source>
</evidence>
<feature type="domain" description="MHYT" evidence="3">
    <location>
        <begin position="7"/>
        <end position="197"/>
    </location>
</feature>
<dbReference type="PANTHER" id="PTHR35152:SF1">
    <property type="entry name" value="DOMAIN SIGNALLING PROTEIN, PUTATIVE (AFU_ORTHOLOGUE AFUA_5G11310)-RELATED"/>
    <property type="match status" value="1"/>
</dbReference>
<dbReference type="AlphaFoldDB" id="A0A7W3PD49"/>
<evidence type="ECO:0000256" key="1">
    <source>
        <dbReference type="PROSITE-ProRule" id="PRU00244"/>
    </source>
</evidence>
<organism evidence="4 5">
    <name type="scientific">Promicromonospora sukumoe</name>
    <dbReference type="NCBI Taxonomy" id="88382"/>
    <lineage>
        <taxon>Bacteria</taxon>
        <taxon>Bacillati</taxon>
        <taxon>Actinomycetota</taxon>
        <taxon>Actinomycetes</taxon>
        <taxon>Micrococcales</taxon>
        <taxon>Promicromonosporaceae</taxon>
        <taxon>Promicromonospora</taxon>
    </lineage>
</organism>
<proteinExistence type="predicted"/>
<evidence type="ECO:0000313" key="4">
    <source>
        <dbReference type="EMBL" id="MBA8807418.1"/>
    </source>
</evidence>
<feature type="transmembrane region" description="Helical" evidence="1">
    <location>
        <begin position="169"/>
        <end position="189"/>
    </location>
</feature>
<feature type="transmembrane region" description="Helical" evidence="1">
    <location>
        <begin position="140"/>
        <end position="162"/>
    </location>
</feature>
<dbReference type="EMBL" id="JACGWV010000001">
    <property type="protein sequence ID" value="MBA8807418.1"/>
    <property type="molecule type" value="Genomic_DNA"/>
</dbReference>
<feature type="transmembrane region" description="Helical" evidence="1">
    <location>
        <begin position="42"/>
        <end position="69"/>
    </location>
</feature>
<accession>A0A7W3PD49</accession>
<keyword evidence="1" id="KW-0812">Transmembrane</keyword>
<keyword evidence="1" id="KW-0472">Membrane</keyword>
<reference evidence="4 5" key="1">
    <citation type="submission" date="2020-07" db="EMBL/GenBank/DDBJ databases">
        <title>Sequencing the genomes of 1000 actinobacteria strains.</title>
        <authorList>
            <person name="Klenk H.-P."/>
        </authorList>
    </citation>
    <scope>NUCLEOTIDE SEQUENCE [LARGE SCALE GENOMIC DNA]</scope>
    <source>
        <strain evidence="4 5">DSM 44121</strain>
    </source>
</reference>
<dbReference type="Pfam" id="PF03707">
    <property type="entry name" value="MHYT"/>
    <property type="match status" value="3"/>
</dbReference>
<protein>
    <submittedName>
        <fullName evidence="4">NO-binding membrane sensor protein with MHYT domain</fullName>
    </submittedName>
</protein>
<dbReference type="Proteomes" id="UP000540568">
    <property type="component" value="Unassembled WGS sequence"/>
</dbReference>
<dbReference type="RefSeq" id="WP_182614997.1">
    <property type="nucleotide sequence ID" value="NZ_BAAATF010000007.1"/>
</dbReference>
<feature type="transmembrane region" description="Helical" evidence="1">
    <location>
        <begin position="209"/>
        <end position="233"/>
    </location>
</feature>
<feature type="transmembrane region" description="Helical" evidence="1">
    <location>
        <begin position="107"/>
        <end position="128"/>
    </location>
</feature>
<evidence type="ECO:0000256" key="2">
    <source>
        <dbReference type="SAM" id="MobiDB-lite"/>
    </source>
</evidence>
<sequence length="271" mass="27737">MIDHFALGWVTPILSFLLSCAGCAVGLTCTARARVTHGTASLAWLGLGAVAIGGTGIWVMHFVAMLGFYVRGTETRFDVPLTIASGLLAVVVVGLGLFIVRAAGVGPVALAAGGLVTGLGVAAMHYIGMQALHVGVELTYHTPTVIASVVIAIVAATAALWLSAKVHTIAAGAGATVIMGLAVSGMHYTGMAALSAEETTAIVQNTAGIGVATLLGPLIIGVTISTIMMLLVVGLAPSPEEMEAQEKFRGWQGRQDEIQRETAAGRRSPLR</sequence>
<dbReference type="GO" id="GO:0016020">
    <property type="term" value="C:membrane"/>
    <property type="evidence" value="ECO:0007669"/>
    <property type="project" value="UniProtKB-UniRule"/>
</dbReference>
<gene>
    <name evidence="4" type="ORF">FHX71_001360</name>
</gene>
<dbReference type="PANTHER" id="PTHR35152">
    <property type="entry name" value="DOMAIN SIGNALLING PROTEIN, PUTATIVE (AFU_ORTHOLOGUE AFUA_5G11310)-RELATED"/>
    <property type="match status" value="1"/>
</dbReference>
<feature type="region of interest" description="Disordered" evidence="2">
    <location>
        <begin position="244"/>
        <end position="271"/>
    </location>
</feature>
<feature type="compositionally biased region" description="Basic and acidic residues" evidence="2">
    <location>
        <begin position="244"/>
        <end position="264"/>
    </location>
</feature>
<keyword evidence="1" id="KW-1133">Transmembrane helix</keyword>